<evidence type="ECO:0008006" key="4">
    <source>
        <dbReference type="Google" id="ProtNLM"/>
    </source>
</evidence>
<reference evidence="2 3" key="1">
    <citation type="journal article" date="2024" name="J Genomics">
        <title>Draft genome sequencing and assembly of Favolaschia claudopus CIRM-BRFM 2984 isolated from oak limbs.</title>
        <authorList>
            <person name="Navarro D."/>
            <person name="Drula E."/>
            <person name="Chaduli D."/>
            <person name="Cazenave R."/>
            <person name="Ahrendt S."/>
            <person name="Wang J."/>
            <person name="Lipzen A."/>
            <person name="Daum C."/>
            <person name="Barry K."/>
            <person name="Grigoriev I.V."/>
            <person name="Favel A."/>
            <person name="Rosso M.N."/>
            <person name="Martin F."/>
        </authorList>
    </citation>
    <scope>NUCLEOTIDE SEQUENCE [LARGE SCALE GENOMIC DNA]</scope>
    <source>
        <strain evidence="2 3">CIRM-BRFM 2984</strain>
    </source>
</reference>
<organism evidence="2 3">
    <name type="scientific">Favolaschia claudopus</name>
    <dbReference type="NCBI Taxonomy" id="2862362"/>
    <lineage>
        <taxon>Eukaryota</taxon>
        <taxon>Fungi</taxon>
        <taxon>Dikarya</taxon>
        <taxon>Basidiomycota</taxon>
        <taxon>Agaricomycotina</taxon>
        <taxon>Agaricomycetes</taxon>
        <taxon>Agaricomycetidae</taxon>
        <taxon>Agaricales</taxon>
        <taxon>Marasmiineae</taxon>
        <taxon>Mycenaceae</taxon>
        <taxon>Favolaschia</taxon>
    </lineage>
</organism>
<accession>A0AAW0A128</accession>
<dbReference type="EMBL" id="JAWWNJ010000094">
    <property type="protein sequence ID" value="KAK6997058.1"/>
    <property type="molecule type" value="Genomic_DNA"/>
</dbReference>
<sequence length="378" mass="43584">MGRHRKPRTHRGKGPVSTLQKQQRPRKVKLRSVQNFGHFAQMIHLAVRFPDEFASGRRDRKLVSEAASRLHWGAPTSLPDICDDPNISLFIKTDDPTPAQLKRFGPGGLPRWLLRREFKNNLWREALLRQQWPKWLVMRFADVVKPETQQRILSIWDRIKPFIRYPPTELQRSRSPALHLGIWSLYCLWPYITADSLQKIPMAHKLSAASLKKARERQKLVIEGLDEILGIVRAEVVPVLEPLMREHAPEGDQVQSAIHRRVRRLLRRELRLRPNLDFGGLFFTIALKEGCSEFLHIDWNDCLHRFAIIFCMGDYDNGEFCTPQLGHRIPLPPGAVLVVRTRLLAHCAVSGAGRRLVFTCFTDSSLLARIVTGDYAFL</sequence>
<dbReference type="Gene3D" id="3.60.130.30">
    <property type="match status" value="1"/>
</dbReference>
<evidence type="ECO:0000313" key="3">
    <source>
        <dbReference type="Proteomes" id="UP001362999"/>
    </source>
</evidence>
<dbReference type="AlphaFoldDB" id="A0AAW0A128"/>
<evidence type="ECO:0000313" key="2">
    <source>
        <dbReference type="EMBL" id="KAK6997058.1"/>
    </source>
</evidence>
<evidence type="ECO:0000256" key="1">
    <source>
        <dbReference type="SAM" id="MobiDB-lite"/>
    </source>
</evidence>
<keyword evidence="3" id="KW-1185">Reference proteome</keyword>
<proteinExistence type="predicted"/>
<comment type="caution">
    <text evidence="2">The sequence shown here is derived from an EMBL/GenBank/DDBJ whole genome shotgun (WGS) entry which is preliminary data.</text>
</comment>
<name>A0AAW0A128_9AGAR</name>
<feature type="compositionally biased region" description="Basic residues" evidence="1">
    <location>
        <begin position="1"/>
        <end position="13"/>
    </location>
</feature>
<dbReference type="Proteomes" id="UP001362999">
    <property type="component" value="Unassembled WGS sequence"/>
</dbReference>
<protein>
    <recommendedName>
        <fullName evidence="4">Prolyl 4-hydroxylase alpha subunit Fe(2+) 2OG dioxygenase domain-containing protein</fullName>
    </recommendedName>
</protein>
<gene>
    <name evidence="2" type="ORF">R3P38DRAFT_3065706</name>
</gene>
<feature type="region of interest" description="Disordered" evidence="1">
    <location>
        <begin position="1"/>
        <end position="28"/>
    </location>
</feature>